<evidence type="ECO:0000313" key="2">
    <source>
        <dbReference type="EMBL" id="AGS67626.1"/>
    </source>
</evidence>
<feature type="region of interest" description="Disordered" evidence="1">
    <location>
        <begin position="1"/>
        <end position="20"/>
    </location>
</feature>
<gene>
    <name evidence="2" type="ORF">B446_03990</name>
</gene>
<accession>S5UPA2</accession>
<evidence type="ECO:0000313" key="3">
    <source>
        <dbReference type="Proteomes" id="UP000015423"/>
    </source>
</evidence>
<sequence>MHLHNAGDERDEYGPGEGECCGAGLGSGGDSLVEGAVAHLQDMGGACVGDDPGVAWLIDAEPMPAKTCSTVGAAPGLWLP</sequence>
<dbReference type="STRING" id="1214242.B446_03990"/>
<dbReference type="AlphaFoldDB" id="S5UPA2"/>
<keyword evidence="3" id="KW-1185">Reference proteome</keyword>
<organism evidence="2 3">
    <name type="scientific">Streptomyces collinus (strain DSM 40733 / Tue 365)</name>
    <dbReference type="NCBI Taxonomy" id="1214242"/>
    <lineage>
        <taxon>Bacteria</taxon>
        <taxon>Bacillati</taxon>
        <taxon>Actinomycetota</taxon>
        <taxon>Actinomycetes</taxon>
        <taxon>Kitasatosporales</taxon>
        <taxon>Streptomycetaceae</taxon>
        <taxon>Streptomyces</taxon>
    </lineage>
</organism>
<dbReference type="Proteomes" id="UP000015423">
    <property type="component" value="Chromosome"/>
</dbReference>
<dbReference type="KEGG" id="sci:B446_03990"/>
<dbReference type="EMBL" id="CP006259">
    <property type="protein sequence ID" value="AGS67626.1"/>
    <property type="molecule type" value="Genomic_DNA"/>
</dbReference>
<name>S5UPA2_STRC3</name>
<protein>
    <submittedName>
        <fullName evidence="2">Uncharacterized protein</fullName>
    </submittedName>
</protein>
<reference evidence="3" key="1">
    <citation type="submission" date="2012-10" db="EMBL/GenBank/DDBJ databases">
        <title>The complete genome sequence of Streptomyces collinus Tu 365.</title>
        <authorList>
            <person name="Ruckert C."/>
            <person name="Szczepanowski R."/>
            <person name="Goesmann A."/>
            <person name="Pross E.K."/>
            <person name="Musiol E.M."/>
            <person name="Blin K."/>
            <person name="Wohlleben W."/>
            <person name="Puhler A."/>
            <person name="Weber T."/>
            <person name="Kalinowski J."/>
        </authorList>
    </citation>
    <scope>NUCLEOTIDE SEQUENCE [LARGE SCALE GENOMIC DNA]</scope>
    <source>
        <strain evidence="3">DSM 40733 / Tue 365</strain>
    </source>
</reference>
<proteinExistence type="predicted"/>
<dbReference type="HOGENOM" id="CLU_2588097_0_0_11"/>
<evidence type="ECO:0000256" key="1">
    <source>
        <dbReference type="SAM" id="MobiDB-lite"/>
    </source>
</evidence>
<dbReference type="PATRIC" id="fig|1214242.5.peg.831"/>
<reference evidence="2 3" key="2">
    <citation type="journal article" date="2013" name="J. Biotechnol.">
        <title>Complete genome sequence of the kirromycin producer Streptomyces collinus Tu 365 consisting of a linear chromosome and two linear plasmids.</title>
        <authorList>
            <person name="Ruckert C."/>
            <person name="Szczepanowski R."/>
            <person name="Albersmeier A."/>
            <person name="Goesmann A."/>
            <person name="Iftime D."/>
            <person name="Musiol E.M."/>
            <person name="Blin K."/>
            <person name="Wohlleben W."/>
            <person name="Puhler A."/>
            <person name="Kalinowski J."/>
            <person name="Weber T."/>
        </authorList>
    </citation>
    <scope>NUCLEOTIDE SEQUENCE [LARGE SCALE GENOMIC DNA]</scope>
    <source>
        <strain evidence="3">DSM 40733 / Tue 365</strain>
    </source>
</reference>